<dbReference type="SUPFAM" id="SSF52091">
    <property type="entry name" value="SpoIIaa-like"/>
    <property type="match status" value="1"/>
</dbReference>
<evidence type="ECO:0000313" key="3">
    <source>
        <dbReference type="Proteomes" id="UP000318431"/>
    </source>
</evidence>
<protein>
    <submittedName>
        <fullName evidence="2">Phospholipid transport system transporter-binding protein</fullName>
    </submittedName>
</protein>
<proteinExistence type="predicted"/>
<accession>A0A562QZP2</accession>
<evidence type="ECO:0000313" key="2">
    <source>
        <dbReference type="EMBL" id="TWI61804.1"/>
    </source>
</evidence>
<dbReference type="AlphaFoldDB" id="A0A562QZP2"/>
<feature type="domain" description="STAS" evidence="1">
    <location>
        <begin position="37"/>
        <end position="85"/>
    </location>
</feature>
<dbReference type="InterPro" id="IPR036513">
    <property type="entry name" value="STAS_dom_sf"/>
</dbReference>
<keyword evidence="3" id="KW-1185">Reference proteome</keyword>
<dbReference type="CDD" id="cd07043">
    <property type="entry name" value="STAS_anti-anti-sigma_factors"/>
    <property type="match status" value="1"/>
</dbReference>
<dbReference type="Proteomes" id="UP000318431">
    <property type="component" value="Unassembled WGS sequence"/>
</dbReference>
<comment type="caution">
    <text evidence="2">The sequence shown here is derived from an EMBL/GenBank/DDBJ whole genome shotgun (WGS) entry which is preliminary data.</text>
</comment>
<evidence type="ECO:0000259" key="1">
    <source>
        <dbReference type="PROSITE" id="PS50801"/>
    </source>
</evidence>
<dbReference type="Gene3D" id="3.30.750.24">
    <property type="entry name" value="STAS domain"/>
    <property type="match status" value="1"/>
</dbReference>
<dbReference type="PROSITE" id="PS50801">
    <property type="entry name" value="STAS"/>
    <property type="match status" value="1"/>
</dbReference>
<sequence>MNDSANNMLSLTALTVDNATAALEHGLAAIRAGQGEFDLRNVAAVDSAAVSVMLAWQRAAHGAGINLHLVNLPPMLRSLTSLYGVCALVSPELGEAACTDHSPVDLQRH</sequence>
<name>A0A562QZP2_9BURK</name>
<dbReference type="EMBL" id="VLLB01000010">
    <property type="protein sequence ID" value="TWI61804.1"/>
    <property type="molecule type" value="Genomic_DNA"/>
</dbReference>
<dbReference type="InterPro" id="IPR002645">
    <property type="entry name" value="STAS_dom"/>
</dbReference>
<dbReference type="Pfam" id="PF13466">
    <property type="entry name" value="STAS_2"/>
    <property type="match status" value="1"/>
</dbReference>
<organism evidence="2 3">
    <name type="scientific">Pseudoduganella lurida</name>
    <dbReference type="NCBI Taxonomy" id="1036180"/>
    <lineage>
        <taxon>Bacteria</taxon>
        <taxon>Pseudomonadati</taxon>
        <taxon>Pseudomonadota</taxon>
        <taxon>Betaproteobacteria</taxon>
        <taxon>Burkholderiales</taxon>
        <taxon>Oxalobacteraceae</taxon>
        <taxon>Telluria group</taxon>
        <taxon>Pseudoduganella</taxon>
    </lineage>
</organism>
<dbReference type="InterPro" id="IPR058548">
    <property type="entry name" value="MlaB-like_STAS"/>
</dbReference>
<gene>
    <name evidence="2" type="ORF">IP91_04402</name>
</gene>
<reference evidence="2 3" key="1">
    <citation type="journal article" date="2015" name="Stand. Genomic Sci.">
        <title>Genomic Encyclopedia of Bacterial and Archaeal Type Strains, Phase III: the genomes of soil and plant-associated and newly described type strains.</title>
        <authorList>
            <person name="Whitman W.B."/>
            <person name="Woyke T."/>
            <person name="Klenk H.P."/>
            <person name="Zhou Y."/>
            <person name="Lilburn T.G."/>
            <person name="Beck B.J."/>
            <person name="De Vos P."/>
            <person name="Vandamme P."/>
            <person name="Eisen J.A."/>
            <person name="Garrity G."/>
            <person name="Hugenholtz P."/>
            <person name="Kyrpides N.C."/>
        </authorList>
    </citation>
    <scope>NUCLEOTIDE SEQUENCE [LARGE SCALE GENOMIC DNA]</scope>
    <source>
        <strain evidence="2 3">CGMCC 1.10822</strain>
    </source>
</reference>
<dbReference type="RefSeq" id="WP_229474823.1">
    <property type="nucleotide sequence ID" value="NZ_VLLB01000010.1"/>
</dbReference>